<feature type="chain" id="PRO_5023833046" evidence="1">
    <location>
        <begin position="28"/>
        <end position="78"/>
    </location>
</feature>
<sequence>MSWSKARAAPKFSGLFLEYIFAVALEALKMTTEAVTVDQASMTSSSAFDAVNNLALQSHKTIETNANSYPVTVLSFQN</sequence>
<protein>
    <submittedName>
        <fullName evidence="2">Uncharacterized protein</fullName>
    </submittedName>
</protein>
<name>A0A5J9TCX4_9POAL</name>
<comment type="caution">
    <text evidence="2">The sequence shown here is derived from an EMBL/GenBank/DDBJ whole genome shotgun (WGS) entry which is preliminary data.</text>
</comment>
<evidence type="ECO:0000313" key="2">
    <source>
        <dbReference type="EMBL" id="TVU09154.1"/>
    </source>
</evidence>
<dbReference type="AlphaFoldDB" id="A0A5J9TCX4"/>
<evidence type="ECO:0000256" key="1">
    <source>
        <dbReference type="SAM" id="SignalP"/>
    </source>
</evidence>
<proteinExistence type="predicted"/>
<keyword evidence="1" id="KW-0732">Signal</keyword>
<dbReference type="EMBL" id="RWGY01000039">
    <property type="protein sequence ID" value="TVU09154.1"/>
    <property type="molecule type" value="Genomic_DNA"/>
</dbReference>
<feature type="signal peptide" evidence="1">
    <location>
        <begin position="1"/>
        <end position="27"/>
    </location>
</feature>
<gene>
    <name evidence="2" type="ORF">EJB05_42596</name>
</gene>
<dbReference type="Proteomes" id="UP000324897">
    <property type="component" value="Chromosome 3"/>
</dbReference>
<evidence type="ECO:0000313" key="3">
    <source>
        <dbReference type="Proteomes" id="UP000324897"/>
    </source>
</evidence>
<accession>A0A5J9TCX4</accession>
<reference evidence="2 3" key="1">
    <citation type="journal article" date="2019" name="Sci. Rep.">
        <title>A high-quality genome of Eragrostis curvula grass provides insights into Poaceae evolution and supports new strategies to enhance forage quality.</title>
        <authorList>
            <person name="Carballo J."/>
            <person name="Santos B.A.C.M."/>
            <person name="Zappacosta D."/>
            <person name="Garbus I."/>
            <person name="Selva J.P."/>
            <person name="Gallo C.A."/>
            <person name="Diaz A."/>
            <person name="Albertini E."/>
            <person name="Caccamo M."/>
            <person name="Echenique V."/>
        </authorList>
    </citation>
    <scope>NUCLEOTIDE SEQUENCE [LARGE SCALE GENOMIC DNA]</scope>
    <source>
        <strain evidence="3">cv. Victoria</strain>
        <tissue evidence="2">Leaf</tissue>
    </source>
</reference>
<dbReference type="Gramene" id="TVU09154">
    <property type="protein sequence ID" value="TVU09154"/>
    <property type="gene ID" value="EJB05_42596"/>
</dbReference>
<keyword evidence="3" id="KW-1185">Reference proteome</keyword>
<organism evidence="2 3">
    <name type="scientific">Eragrostis curvula</name>
    <name type="common">weeping love grass</name>
    <dbReference type="NCBI Taxonomy" id="38414"/>
    <lineage>
        <taxon>Eukaryota</taxon>
        <taxon>Viridiplantae</taxon>
        <taxon>Streptophyta</taxon>
        <taxon>Embryophyta</taxon>
        <taxon>Tracheophyta</taxon>
        <taxon>Spermatophyta</taxon>
        <taxon>Magnoliopsida</taxon>
        <taxon>Liliopsida</taxon>
        <taxon>Poales</taxon>
        <taxon>Poaceae</taxon>
        <taxon>PACMAD clade</taxon>
        <taxon>Chloridoideae</taxon>
        <taxon>Eragrostideae</taxon>
        <taxon>Eragrostidinae</taxon>
        <taxon>Eragrostis</taxon>
    </lineage>
</organism>